<reference evidence="3 4" key="1">
    <citation type="journal article" date="2011" name="Proc. Natl. Acad. Sci. U.S.A.">
        <title>Genetic diversity and population structure of the endangered marsupial Sarcophilus harrisii (Tasmanian devil).</title>
        <authorList>
            <person name="Miller W."/>
            <person name="Hayes V.M."/>
            <person name="Ratan A."/>
            <person name="Petersen D.C."/>
            <person name="Wittekindt N.E."/>
            <person name="Miller J."/>
            <person name="Walenz B."/>
            <person name="Knight J."/>
            <person name="Qi J."/>
            <person name="Zhao F."/>
            <person name="Wang Q."/>
            <person name="Bedoya-Reina O.C."/>
            <person name="Katiyar N."/>
            <person name="Tomsho L.P."/>
            <person name="Kasson L.M."/>
            <person name="Hardie R.A."/>
            <person name="Woodbridge P."/>
            <person name="Tindall E.A."/>
            <person name="Bertelsen M.F."/>
            <person name="Dixon D."/>
            <person name="Pyecroft S."/>
            <person name="Helgen K.M."/>
            <person name="Lesk A.M."/>
            <person name="Pringle T.H."/>
            <person name="Patterson N."/>
            <person name="Zhang Y."/>
            <person name="Kreiss A."/>
            <person name="Woods G.M."/>
            <person name="Jones M.E."/>
            <person name="Schuster S.C."/>
        </authorList>
    </citation>
    <scope>NUCLEOTIDE SEQUENCE [LARGE SCALE GENOMIC DNA]</scope>
</reference>
<dbReference type="Proteomes" id="UP000007648">
    <property type="component" value="Unassembled WGS sequence"/>
</dbReference>
<proteinExistence type="predicted"/>
<dbReference type="Ensembl" id="ENSSHAT00000047857.1">
    <property type="protein sequence ID" value="ENSSHAP00000031004.1"/>
    <property type="gene ID" value="ENSSHAG00000001292.2"/>
</dbReference>
<dbReference type="InterPro" id="IPR003599">
    <property type="entry name" value="Ig_sub"/>
</dbReference>
<dbReference type="InterPro" id="IPR050150">
    <property type="entry name" value="IgV_Light_Chain"/>
</dbReference>
<dbReference type="Pfam" id="PF07686">
    <property type="entry name" value="V-set"/>
    <property type="match status" value="1"/>
</dbReference>
<sequence>MAWPLVCLLLLTCCSGSFSQPVLAQAPSMPASLGTMARLSCTFSSQYHYNTIGWYQQSPGKAPRYLMLVYSSGYVSKGEGVPDRFSVSSSGTDHYLSFSSLQPEDGAHYYCRAPYGSGNNYGYPRATFSEEVGQKPPLPALTWLRQLTWPRLPGDQRVCHTLSHTHTLFLSSSFCLWLYIYA</sequence>
<feature type="domain" description="Ig-like" evidence="2">
    <location>
        <begin position="21"/>
        <end position="129"/>
    </location>
</feature>
<dbReference type="SMART" id="SM00406">
    <property type="entry name" value="IGv"/>
    <property type="match status" value="1"/>
</dbReference>
<dbReference type="GeneTree" id="ENSGT00940000153934"/>
<feature type="chain" id="PRO_5029721074" description="Ig-like domain-containing protein" evidence="1">
    <location>
        <begin position="20"/>
        <end position="182"/>
    </location>
</feature>
<accession>A0A7N4P1K8</accession>
<protein>
    <recommendedName>
        <fullName evidence="2">Ig-like domain-containing protein</fullName>
    </recommendedName>
</protein>
<dbReference type="Gene3D" id="2.60.40.10">
    <property type="entry name" value="Immunoglobulins"/>
    <property type="match status" value="1"/>
</dbReference>
<dbReference type="InterPro" id="IPR013106">
    <property type="entry name" value="Ig_V-set"/>
</dbReference>
<dbReference type="PANTHER" id="PTHR23267">
    <property type="entry name" value="IMMUNOGLOBULIN LIGHT CHAIN"/>
    <property type="match status" value="1"/>
</dbReference>
<evidence type="ECO:0000259" key="2">
    <source>
        <dbReference type="PROSITE" id="PS50835"/>
    </source>
</evidence>
<evidence type="ECO:0000256" key="1">
    <source>
        <dbReference type="SAM" id="SignalP"/>
    </source>
</evidence>
<reference evidence="3" key="3">
    <citation type="submission" date="2025-09" db="UniProtKB">
        <authorList>
            <consortium name="Ensembl"/>
        </authorList>
    </citation>
    <scope>IDENTIFICATION</scope>
</reference>
<dbReference type="InterPro" id="IPR036179">
    <property type="entry name" value="Ig-like_dom_sf"/>
</dbReference>
<dbReference type="InParanoid" id="A0A7N4P1K8"/>
<feature type="signal peptide" evidence="1">
    <location>
        <begin position="1"/>
        <end position="19"/>
    </location>
</feature>
<evidence type="ECO:0000313" key="3">
    <source>
        <dbReference type="Ensembl" id="ENSSHAP00000031004.1"/>
    </source>
</evidence>
<name>A0A7N4P1K8_SARHA</name>
<keyword evidence="4" id="KW-1185">Reference proteome</keyword>
<dbReference type="FunCoup" id="A0A7N4P1K8">
    <property type="interactions" value="174"/>
</dbReference>
<dbReference type="SUPFAM" id="SSF48726">
    <property type="entry name" value="Immunoglobulin"/>
    <property type="match status" value="1"/>
</dbReference>
<evidence type="ECO:0000313" key="4">
    <source>
        <dbReference type="Proteomes" id="UP000007648"/>
    </source>
</evidence>
<dbReference type="AlphaFoldDB" id="A0A7N4P1K8"/>
<dbReference type="InterPro" id="IPR007110">
    <property type="entry name" value="Ig-like_dom"/>
</dbReference>
<dbReference type="InterPro" id="IPR013783">
    <property type="entry name" value="Ig-like_fold"/>
</dbReference>
<dbReference type="SMART" id="SM00409">
    <property type="entry name" value="IG"/>
    <property type="match status" value="1"/>
</dbReference>
<keyword evidence="1" id="KW-0732">Signal</keyword>
<organism evidence="3 4">
    <name type="scientific">Sarcophilus harrisii</name>
    <name type="common">Tasmanian devil</name>
    <name type="synonym">Sarcophilus laniarius</name>
    <dbReference type="NCBI Taxonomy" id="9305"/>
    <lineage>
        <taxon>Eukaryota</taxon>
        <taxon>Metazoa</taxon>
        <taxon>Chordata</taxon>
        <taxon>Craniata</taxon>
        <taxon>Vertebrata</taxon>
        <taxon>Euteleostomi</taxon>
        <taxon>Mammalia</taxon>
        <taxon>Metatheria</taxon>
        <taxon>Dasyuromorphia</taxon>
        <taxon>Dasyuridae</taxon>
        <taxon>Sarcophilus</taxon>
    </lineage>
</organism>
<dbReference type="PROSITE" id="PS50835">
    <property type="entry name" value="IG_LIKE"/>
    <property type="match status" value="1"/>
</dbReference>
<reference evidence="3" key="2">
    <citation type="submission" date="2025-08" db="UniProtKB">
        <authorList>
            <consortium name="Ensembl"/>
        </authorList>
    </citation>
    <scope>IDENTIFICATION</scope>
</reference>